<evidence type="ECO:0000256" key="3">
    <source>
        <dbReference type="ARBA" id="ARBA00023163"/>
    </source>
</evidence>
<dbReference type="InterPro" id="IPR009057">
    <property type="entry name" value="Homeodomain-like_sf"/>
</dbReference>
<dbReference type="PRINTS" id="PR00455">
    <property type="entry name" value="HTHTETR"/>
</dbReference>
<dbReference type="InterPro" id="IPR050109">
    <property type="entry name" value="HTH-type_TetR-like_transc_reg"/>
</dbReference>
<evidence type="ECO:0000313" key="6">
    <source>
        <dbReference type="EMBL" id="ANY15401.1"/>
    </source>
</evidence>
<dbReference type="GO" id="GO:0000976">
    <property type="term" value="F:transcription cis-regulatory region binding"/>
    <property type="evidence" value="ECO:0007669"/>
    <property type="project" value="TreeGrafter"/>
</dbReference>
<accession>A0A0M7FVD4</accession>
<gene>
    <name evidence="6" type="ORF">BBN53_05555</name>
    <name evidence="7" type="ORF">ERS370011_02597</name>
</gene>
<feature type="domain" description="HTH tetR-type" evidence="5">
    <location>
        <begin position="14"/>
        <end position="74"/>
    </location>
</feature>
<keyword evidence="1" id="KW-0805">Transcription regulation</keyword>
<feature type="DNA-binding region" description="H-T-H motif" evidence="4">
    <location>
        <begin position="37"/>
        <end position="56"/>
    </location>
</feature>
<keyword evidence="3" id="KW-0804">Transcription</keyword>
<evidence type="ECO:0000313" key="8">
    <source>
        <dbReference type="Proteomes" id="UP000053096"/>
    </source>
</evidence>
<proteinExistence type="predicted"/>
<dbReference type="PANTHER" id="PTHR30055">
    <property type="entry name" value="HTH-TYPE TRANSCRIPTIONAL REGULATOR RUTR"/>
    <property type="match status" value="1"/>
</dbReference>
<evidence type="ECO:0000256" key="2">
    <source>
        <dbReference type="ARBA" id="ARBA00023125"/>
    </source>
</evidence>
<dbReference type="Gene3D" id="1.10.357.10">
    <property type="entry name" value="Tetracycline Repressor, domain 2"/>
    <property type="match status" value="1"/>
</dbReference>
<dbReference type="OrthoDB" id="6684185at2"/>
<name>A0A0J6C985_9BORD</name>
<dbReference type="EMBL" id="CP016440">
    <property type="protein sequence ID" value="ANY15401.1"/>
    <property type="molecule type" value="Genomic_DNA"/>
</dbReference>
<dbReference type="RefSeq" id="WP_043212492.1">
    <property type="nucleotide sequence ID" value="NZ_CAJGUP010000140.1"/>
</dbReference>
<dbReference type="InterPro" id="IPR001647">
    <property type="entry name" value="HTH_TetR"/>
</dbReference>
<dbReference type="GO" id="GO:0003700">
    <property type="term" value="F:DNA-binding transcription factor activity"/>
    <property type="evidence" value="ECO:0007669"/>
    <property type="project" value="TreeGrafter"/>
</dbReference>
<dbReference type="PROSITE" id="PS50977">
    <property type="entry name" value="HTH_TETR_2"/>
    <property type="match status" value="1"/>
</dbReference>
<dbReference type="Proteomes" id="UP000053096">
    <property type="component" value="Unassembled WGS sequence"/>
</dbReference>
<sequence>MTDSALSRSDRLAALKRQIILDAAERVFARDGLEQTTIRAIAKEADCTTGAIYPWFEGKEAIYGELLRASLSRLLAHLDRQLAQAPAPRAARAAIEGFFAYYADRETEFSLGLYLYRGLQPRGLGKEMDEALNALLRQAVDRLGAGLAASKGWEAARVQIEEMNVFTYLMGLLLLHHTRRVKSLHQRAETLLEHYCQVLEQS</sequence>
<evidence type="ECO:0000259" key="5">
    <source>
        <dbReference type="PROSITE" id="PS50977"/>
    </source>
</evidence>
<dbReference type="SUPFAM" id="SSF46689">
    <property type="entry name" value="Homeodomain-like"/>
    <property type="match status" value="1"/>
</dbReference>
<accession>A0A0J6C985</accession>
<reference evidence="6 9" key="2">
    <citation type="submission" date="2016-07" db="EMBL/GenBank/DDBJ databases">
        <title>Complete genome sequences of Bordetella pseudohinzii.</title>
        <authorList>
            <person name="Spilker T."/>
            <person name="Darrah R."/>
            <person name="LiPuma J.J."/>
        </authorList>
    </citation>
    <scope>NUCLEOTIDE SEQUENCE [LARGE SCALE GENOMIC DNA]</scope>
    <source>
        <strain evidence="6 9">HI4681</strain>
    </source>
</reference>
<dbReference type="KEGG" id="bpdz:BBN53_05555"/>
<dbReference type="Proteomes" id="UP000092950">
    <property type="component" value="Chromosome"/>
</dbReference>
<protein>
    <submittedName>
        <fullName evidence="6">TetR family transcriptional regulator</fullName>
    </submittedName>
    <submittedName>
        <fullName evidence="7">Transcriptional regulator BetI</fullName>
    </submittedName>
</protein>
<keyword evidence="9" id="KW-1185">Reference proteome</keyword>
<dbReference type="PANTHER" id="PTHR30055:SF234">
    <property type="entry name" value="HTH-TYPE TRANSCRIPTIONAL REGULATOR BETI"/>
    <property type="match status" value="1"/>
</dbReference>
<dbReference type="EMBL" id="CYTV01000006">
    <property type="protein sequence ID" value="CUI86198.1"/>
    <property type="molecule type" value="Genomic_DNA"/>
</dbReference>
<dbReference type="AlphaFoldDB" id="A0A0J6C985"/>
<reference evidence="7 8" key="1">
    <citation type="submission" date="2015-09" db="EMBL/GenBank/DDBJ databases">
        <authorList>
            <person name="Jackson K.R."/>
            <person name="Lunt B.L."/>
            <person name="Fisher J.N.B."/>
            <person name="Gardner A.V."/>
            <person name="Bailey M.E."/>
            <person name="Deus L.M."/>
            <person name="Earl A.S."/>
            <person name="Gibby P.D."/>
            <person name="Hartmann K.A."/>
            <person name="Liu J.E."/>
            <person name="Manci A.M."/>
            <person name="Nielsen D.A."/>
            <person name="Solomon M.B."/>
            <person name="Breakwell D.P."/>
            <person name="Burnett S.H."/>
            <person name="Grose J.H."/>
        </authorList>
    </citation>
    <scope>NUCLEOTIDE SEQUENCE [LARGE SCALE GENOMIC DNA]</scope>
    <source>
        <strain evidence="7 8">2789STDY5608636</strain>
    </source>
</reference>
<organism evidence="7 8">
    <name type="scientific">Bordetella pseudohinzii</name>
    <dbReference type="NCBI Taxonomy" id="1331258"/>
    <lineage>
        <taxon>Bacteria</taxon>
        <taxon>Pseudomonadati</taxon>
        <taxon>Pseudomonadota</taxon>
        <taxon>Betaproteobacteria</taxon>
        <taxon>Burkholderiales</taxon>
        <taxon>Alcaligenaceae</taxon>
        <taxon>Bordetella</taxon>
    </lineage>
</organism>
<evidence type="ECO:0000256" key="1">
    <source>
        <dbReference type="ARBA" id="ARBA00023015"/>
    </source>
</evidence>
<evidence type="ECO:0000313" key="7">
    <source>
        <dbReference type="EMBL" id="CUI86198.1"/>
    </source>
</evidence>
<keyword evidence="2 4" id="KW-0238">DNA-binding</keyword>
<dbReference type="Pfam" id="PF00440">
    <property type="entry name" value="TetR_N"/>
    <property type="match status" value="1"/>
</dbReference>
<evidence type="ECO:0000256" key="4">
    <source>
        <dbReference type="PROSITE-ProRule" id="PRU00335"/>
    </source>
</evidence>
<evidence type="ECO:0000313" key="9">
    <source>
        <dbReference type="Proteomes" id="UP000092950"/>
    </source>
</evidence>